<keyword evidence="1" id="KW-0169">Cobalamin biosynthesis</keyword>
<dbReference type="Pfam" id="PF01888">
    <property type="entry name" value="CbiD"/>
    <property type="match status" value="1"/>
</dbReference>
<reference evidence="6" key="1">
    <citation type="submission" date="2023-03" db="EMBL/GenBank/DDBJ databases">
        <authorList>
            <person name="Steffen K."/>
            <person name="Cardenas P."/>
        </authorList>
    </citation>
    <scope>NUCLEOTIDE SEQUENCE</scope>
</reference>
<keyword evidence="4" id="KW-0949">S-adenosyl-L-methionine</keyword>
<dbReference type="Proteomes" id="UP001174909">
    <property type="component" value="Unassembled WGS sequence"/>
</dbReference>
<proteinExistence type="inferred from homology"/>
<dbReference type="PIRSF" id="PIRSF026782">
    <property type="entry name" value="CbiD"/>
    <property type="match status" value="1"/>
</dbReference>
<dbReference type="InterPro" id="IPR036074">
    <property type="entry name" value="CbiD_sf"/>
</dbReference>
<sequence>MAEQPDEIESTESDYSRPTVRNPQGMRTGYTTGSCAAAAAKAAALMLLIGREVDQVTIRLPVGQDATLQIHRSERLDEQRVLCSVIKDGGDDPDATHGAEICVTVSRNPDLSGLKITGGPGVGTVTRPGTGIEVGEPAVTRVPRRMMAESVSEAAVAAGLEPDAGFVAQVAVTNGEEIAEKTTNARLGVLGGISILGSTGVVQPFSTAAWRASVHLAVDVAAANGLPHVVLSTGTRSEEYSRQLLDLPDMAYIEAGIFSGPSLKRCVMRKIGRATHVGMIGKFSKMAVGHFVTHVAGNQVDTAFLAQLAARCGATPEVQEEIQGASSARHFQEIAQANGLMQVIPVICQMVCDESQKLLGDDADSVIVDSMCFDFDGTLLGWASTSPDGIPMVVGAPAGSGG</sequence>
<name>A0AA35WQH4_GEOBA</name>
<dbReference type="PANTHER" id="PTHR35863">
    <property type="entry name" value="COBALT-PRECORRIN-5B C(1)-METHYLTRANSFERASE"/>
    <property type="match status" value="1"/>
</dbReference>
<dbReference type="PANTHER" id="PTHR35863:SF1">
    <property type="entry name" value="COBALT-PRECORRIN-5B C(1)-METHYLTRANSFERASE"/>
    <property type="match status" value="1"/>
</dbReference>
<evidence type="ECO:0000313" key="6">
    <source>
        <dbReference type="EMBL" id="CAI8030083.1"/>
    </source>
</evidence>
<dbReference type="InterPro" id="IPR002748">
    <property type="entry name" value="CbiD"/>
</dbReference>
<dbReference type="SUPFAM" id="SSF111342">
    <property type="entry name" value="CbiD-like"/>
    <property type="match status" value="1"/>
</dbReference>
<dbReference type="EMBL" id="CASHTH010002456">
    <property type="protein sequence ID" value="CAI8030083.1"/>
    <property type="molecule type" value="Genomic_DNA"/>
</dbReference>
<keyword evidence="2" id="KW-0489">Methyltransferase</keyword>
<comment type="caution">
    <text evidence="6">The sequence shown here is derived from an EMBL/GenBank/DDBJ whole genome shotgun (WGS) entry which is preliminary data.</text>
</comment>
<dbReference type="GO" id="GO:0032259">
    <property type="term" value="P:methylation"/>
    <property type="evidence" value="ECO:0007669"/>
    <property type="project" value="UniProtKB-KW"/>
</dbReference>
<dbReference type="NCBIfam" id="TIGR00312">
    <property type="entry name" value="cbiD"/>
    <property type="match status" value="1"/>
</dbReference>
<evidence type="ECO:0000256" key="2">
    <source>
        <dbReference type="ARBA" id="ARBA00022603"/>
    </source>
</evidence>
<dbReference type="GO" id="GO:0008168">
    <property type="term" value="F:methyltransferase activity"/>
    <property type="evidence" value="ECO:0007669"/>
    <property type="project" value="UniProtKB-KW"/>
</dbReference>
<dbReference type="HAMAP" id="MF_00787">
    <property type="entry name" value="CbiD"/>
    <property type="match status" value="1"/>
</dbReference>
<accession>A0AA35WQH4</accession>
<gene>
    <name evidence="6" type="ORF">GBAR_LOCUS17045</name>
</gene>
<feature type="compositionally biased region" description="Acidic residues" evidence="5">
    <location>
        <begin position="1"/>
        <end position="12"/>
    </location>
</feature>
<evidence type="ECO:0000256" key="1">
    <source>
        <dbReference type="ARBA" id="ARBA00022573"/>
    </source>
</evidence>
<evidence type="ECO:0000256" key="3">
    <source>
        <dbReference type="ARBA" id="ARBA00022679"/>
    </source>
</evidence>
<organism evidence="6 7">
    <name type="scientific">Geodia barretti</name>
    <name type="common">Barrett's horny sponge</name>
    <dbReference type="NCBI Taxonomy" id="519541"/>
    <lineage>
        <taxon>Eukaryota</taxon>
        <taxon>Metazoa</taxon>
        <taxon>Porifera</taxon>
        <taxon>Demospongiae</taxon>
        <taxon>Heteroscleromorpha</taxon>
        <taxon>Tetractinellida</taxon>
        <taxon>Astrophorina</taxon>
        <taxon>Geodiidae</taxon>
        <taxon>Geodia</taxon>
    </lineage>
</organism>
<dbReference type="Gene3D" id="3.30.2110.10">
    <property type="entry name" value="CbiD-like"/>
    <property type="match status" value="1"/>
</dbReference>
<evidence type="ECO:0000256" key="5">
    <source>
        <dbReference type="SAM" id="MobiDB-lite"/>
    </source>
</evidence>
<dbReference type="NCBIfam" id="NF000849">
    <property type="entry name" value="PRK00075.1-1"/>
    <property type="match status" value="1"/>
</dbReference>
<dbReference type="AlphaFoldDB" id="A0AA35WQH4"/>
<keyword evidence="3" id="KW-0808">Transferase</keyword>
<protein>
    <submittedName>
        <fullName evidence="6">Cobalt-precorrin-5B C(1)-methyltransferase</fullName>
    </submittedName>
</protein>
<evidence type="ECO:0000256" key="4">
    <source>
        <dbReference type="ARBA" id="ARBA00022691"/>
    </source>
</evidence>
<feature type="region of interest" description="Disordered" evidence="5">
    <location>
        <begin position="1"/>
        <end position="27"/>
    </location>
</feature>
<evidence type="ECO:0000313" key="7">
    <source>
        <dbReference type="Proteomes" id="UP001174909"/>
    </source>
</evidence>
<keyword evidence="7" id="KW-1185">Reference proteome</keyword>